<feature type="active site" evidence="3">
    <location>
        <position position="125"/>
    </location>
</feature>
<dbReference type="PIRSF" id="PIRSF000355">
    <property type="entry name" value="NrdB"/>
    <property type="match status" value="1"/>
</dbReference>
<feature type="binding site" evidence="4">
    <location>
        <position position="118"/>
    </location>
    <ligand>
        <name>Fe cation</name>
        <dbReference type="ChEBI" id="CHEBI:24875"/>
        <label>2</label>
    </ligand>
</feature>
<evidence type="ECO:0000313" key="6">
    <source>
        <dbReference type="Proteomes" id="UP000182983"/>
    </source>
</evidence>
<dbReference type="Pfam" id="PF00268">
    <property type="entry name" value="Ribonuc_red_sm"/>
    <property type="match status" value="1"/>
</dbReference>
<dbReference type="InterPro" id="IPR000358">
    <property type="entry name" value="RNR_small_fam"/>
</dbReference>
<sequence>MPMTGLSLLDPHTLIGSGRVGLLTGSGTYDVERYPWAYELWKRQQQTHWMGEEVPLGGDIKDWTSDRVTDSERALLTQIFRFFTQSDVEVGDNYLKRYIPLFQPLEIQMMMAAFSNMETVHIDAYALLLKTLGMPTTEFEAFRNYRAMQAKADYMHTFGVNTVADVARTLAMFGAFTEGMALFASFAMLLNFPRHNKMNGMGQIVSWSVRDESLHCEGIIRLFHEWNRETDAVTPAVRDDIIDVAKTMVTLEESFIDLAFELGRVEGMTAPDIKAYVSYIADWRLTQLRLPPVFGYFTLADGVYRQIRPHPLPWLVEILNGVEHANFFEQRATEYSKVASRGNWDGDDGVWAEFDREEAKRSPGILHLPRKWA</sequence>
<keyword evidence="6" id="KW-1185">Reference proteome</keyword>
<feature type="binding site" evidence="4">
    <location>
        <position position="121"/>
    </location>
    <ligand>
        <name>Fe cation</name>
        <dbReference type="ChEBI" id="CHEBI:24875"/>
        <label>1</label>
    </ligand>
</feature>
<dbReference type="GO" id="GO:0009263">
    <property type="term" value="P:deoxyribonucleotide biosynthetic process"/>
    <property type="evidence" value="ECO:0007669"/>
    <property type="project" value="UniProtKB-KW"/>
</dbReference>
<keyword evidence="2 4" id="KW-0408">Iron</keyword>
<dbReference type="GO" id="GO:0046872">
    <property type="term" value="F:metal ion binding"/>
    <property type="evidence" value="ECO:0007669"/>
    <property type="project" value="UniProtKB-KW"/>
</dbReference>
<keyword evidence="2" id="KW-0560">Oxidoreductase</keyword>
<dbReference type="GO" id="GO:0004748">
    <property type="term" value="F:ribonucleoside-diphosphate reductase activity, thioredoxin disulfide as acceptor"/>
    <property type="evidence" value="ECO:0007669"/>
    <property type="project" value="UniProtKB-EC"/>
</dbReference>
<dbReference type="Gene3D" id="1.10.620.20">
    <property type="entry name" value="Ribonucleotide Reductase, subunit A"/>
    <property type="match status" value="1"/>
</dbReference>
<gene>
    <name evidence="5" type="ORF">SAMN04244559_03084</name>
</gene>
<comment type="catalytic activity">
    <reaction evidence="2">
        <text>a 2'-deoxyribonucleoside 5'-diphosphate + [thioredoxin]-disulfide + H2O = a ribonucleoside 5'-diphosphate + [thioredoxin]-dithiol</text>
        <dbReference type="Rhea" id="RHEA:23252"/>
        <dbReference type="Rhea" id="RHEA-COMP:10698"/>
        <dbReference type="Rhea" id="RHEA-COMP:10700"/>
        <dbReference type="ChEBI" id="CHEBI:15377"/>
        <dbReference type="ChEBI" id="CHEBI:29950"/>
        <dbReference type="ChEBI" id="CHEBI:50058"/>
        <dbReference type="ChEBI" id="CHEBI:57930"/>
        <dbReference type="ChEBI" id="CHEBI:73316"/>
        <dbReference type="EC" id="1.17.4.1"/>
    </reaction>
</comment>
<keyword evidence="2 4" id="KW-0479">Metal-binding</keyword>
<comment type="cofactor">
    <cofactor evidence="2 4">
        <name>Fe cation</name>
        <dbReference type="ChEBI" id="CHEBI:24875"/>
    </cofactor>
    <text evidence="2 4">Binds 2 iron ions per subunit.</text>
</comment>
<dbReference type="AlphaFoldDB" id="A0A1H6JAI0"/>
<dbReference type="NCBIfam" id="NF007186">
    <property type="entry name" value="PRK09614.1-5"/>
    <property type="match status" value="1"/>
</dbReference>
<organism evidence="5 6">
    <name type="scientific">Magnetospirillum fulvum</name>
    <name type="common">Rhodospirillum fulvum</name>
    <dbReference type="NCBI Taxonomy" id="1082"/>
    <lineage>
        <taxon>Bacteria</taxon>
        <taxon>Pseudomonadati</taxon>
        <taxon>Pseudomonadota</taxon>
        <taxon>Alphaproteobacteria</taxon>
        <taxon>Rhodospirillales</taxon>
        <taxon>Rhodospirillaceae</taxon>
        <taxon>Magnetospirillum</taxon>
    </lineage>
</organism>
<evidence type="ECO:0000256" key="2">
    <source>
        <dbReference type="PIRNR" id="PIRNR000355"/>
    </source>
</evidence>
<feature type="binding site" evidence="4">
    <location>
        <position position="178"/>
    </location>
    <ligand>
        <name>Fe cation</name>
        <dbReference type="ChEBI" id="CHEBI:24875"/>
        <label>2</label>
    </ligand>
</feature>
<dbReference type="EC" id="1.17.4.1" evidence="2"/>
<evidence type="ECO:0000256" key="4">
    <source>
        <dbReference type="PIRSR" id="PIRSR000355-2"/>
    </source>
</evidence>
<reference evidence="6" key="1">
    <citation type="submission" date="2016-10" db="EMBL/GenBank/DDBJ databases">
        <authorList>
            <person name="Varghese N."/>
            <person name="Submissions S."/>
        </authorList>
    </citation>
    <scope>NUCLEOTIDE SEQUENCE [LARGE SCALE GENOMIC DNA]</scope>
    <source>
        <strain evidence="6">DSM 13234</strain>
    </source>
</reference>
<feature type="binding site" evidence="4">
    <location>
        <position position="212"/>
    </location>
    <ligand>
        <name>Fe cation</name>
        <dbReference type="ChEBI" id="CHEBI:24875"/>
        <label>2</label>
    </ligand>
</feature>
<dbReference type="InterPro" id="IPR009078">
    <property type="entry name" value="Ferritin-like_SF"/>
</dbReference>
<dbReference type="PANTHER" id="PTHR23409">
    <property type="entry name" value="RIBONUCLEOSIDE-DIPHOSPHATE REDUCTASE SMALL CHAIN"/>
    <property type="match status" value="1"/>
</dbReference>
<dbReference type="SUPFAM" id="SSF47240">
    <property type="entry name" value="Ferritin-like"/>
    <property type="match status" value="1"/>
</dbReference>
<evidence type="ECO:0000256" key="3">
    <source>
        <dbReference type="PIRSR" id="PIRSR000355-1"/>
    </source>
</evidence>
<evidence type="ECO:0000313" key="5">
    <source>
        <dbReference type="EMBL" id="SEH59101.1"/>
    </source>
</evidence>
<protein>
    <recommendedName>
        <fullName evidence="2">Ribonucleoside-diphosphate reductase subunit beta</fullName>
        <ecNumber evidence="2">1.17.4.1</ecNumber>
    </recommendedName>
</protein>
<dbReference type="EMBL" id="FNWO01000015">
    <property type="protein sequence ID" value="SEH59101.1"/>
    <property type="molecule type" value="Genomic_DNA"/>
</dbReference>
<comment type="similarity">
    <text evidence="1 2">Belongs to the ribonucleoside diphosphate reductase small chain family.</text>
</comment>
<accession>A0A1H6JAI0</accession>
<proteinExistence type="inferred from homology"/>
<dbReference type="CDD" id="cd01049">
    <property type="entry name" value="RNRR2"/>
    <property type="match status" value="1"/>
</dbReference>
<comment type="function">
    <text evidence="2">Provides the precursors necessary for DNA synthesis. Catalyzes the biosynthesis of deoxyribonucleotides from the corresponding ribonucleotides.</text>
</comment>
<evidence type="ECO:0000256" key="1">
    <source>
        <dbReference type="ARBA" id="ARBA00009303"/>
    </source>
</evidence>
<dbReference type="PANTHER" id="PTHR23409:SF18">
    <property type="entry name" value="RIBONUCLEOSIDE-DIPHOSPHATE REDUCTASE SUBUNIT M2"/>
    <property type="match status" value="1"/>
</dbReference>
<dbReference type="InterPro" id="IPR033909">
    <property type="entry name" value="RNR_small"/>
</dbReference>
<feature type="binding site" evidence="4">
    <location>
        <position position="215"/>
    </location>
    <ligand>
        <name>Fe cation</name>
        <dbReference type="ChEBI" id="CHEBI:24875"/>
        <label>2</label>
    </ligand>
</feature>
<dbReference type="InterPro" id="IPR012348">
    <property type="entry name" value="RNR-like"/>
</dbReference>
<dbReference type="UniPathway" id="UPA00326"/>
<keyword evidence="2" id="KW-0215">Deoxyribonucleotide synthesis</keyword>
<feature type="binding site" evidence="4">
    <location>
        <position position="87"/>
    </location>
    <ligand>
        <name>Fe cation</name>
        <dbReference type="ChEBI" id="CHEBI:24875"/>
        <label>1</label>
    </ligand>
</feature>
<dbReference type="Proteomes" id="UP000182983">
    <property type="component" value="Unassembled WGS sequence"/>
</dbReference>
<name>A0A1H6JAI0_MAGFU</name>
<feature type="binding site" evidence="4">
    <location>
        <position position="118"/>
    </location>
    <ligand>
        <name>Fe cation</name>
        <dbReference type="ChEBI" id="CHEBI:24875"/>
        <label>1</label>
    </ligand>
</feature>